<comment type="caution">
    <text evidence="1">The sequence shown here is derived from an EMBL/GenBank/DDBJ whole genome shotgun (WGS) entry which is preliminary data.</text>
</comment>
<dbReference type="AlphaFoldDB" id="A0A8J5NA30"/>
<keyword evidence="2" id="KW-1185">Reference proteome</keyword>
<proteinExistence type="predicted"/>
<organism evidence="1 2">
    <name type="scientific">Homarus americanus</name>
    <name type="common">American lobster</name>
    <dbReference type="NCBI Taxonomy" id="6706"/>
    <lineage>
        <taxon>Eukaryota</taxon>
        <taxon>Metazoa</taxon>
        <taxon>Ecdysozoa</taxon>
        <taxon>Arthropoda</taxon>
        <taxon>Crustacea</taxon>
        <taxon>Multicrustacea</taxon>
        <taxon>Malacostraca</taxon>
        <taxon>Eumalacostraca</taxon>
        <taxon>Eucarida</taxon>
        <taxon>Decapoda</taxon>
        <taxon>Pleocyemata</taxon>
        <taxon>Astacidea</taxon>
        <taxon>Nephropoidea</taxon>
        <taxon>Nephropidae</taxon>
        <taxon>Homarus</taxon>
    </lineage>
</organism>
<dbReference type="EMBL" id="JAHLQT010004633">
    <property type="protein sequence ID" value="KAG7175837.1"/>
    <property type="molecule type" value="Genomic_DNA"/>
</dbReference>
<dbReference type="Proteomes" id="UP000747542">
    <property type="component" value="Unassembled WGS sequence"/>
</dbReference>
<name>A0A8J5NA30_HOMAM</name>
<reference evidence="1" key="1">
    <citation type="journal article" date="2021" name="Sci. Adv.">
        <title>The American lobster genome reveals insights on longevity, neural, and immune adaptations.</title>
        <authorList>
            <person name="Polinski J.M."/>
            <person name="Zimin A.V."/>
            <person name="Clark K.F."/>
            <person name="Kohn A.B."/>
            <person name="Sadowski N."/>
            <person name="Timp W."/>
            <person name="Ptitsyn A."/>
            <person name="Khanna P."/>
            <person name="Romanova D.Y."/>
            <person name="Williams P."/>
            <person name="Greenwood S.J."/>
            <person name="Moroz L.L."/>
            <person name="Walt D.R."/>
            <person name="Bodnar A.G."/>
        </authorList>
    </citation>
    <scope>NUCLEOTIDE SEQUENCE</scope>
    <source>
        <strain evidence="1">GMGI-L3</strain>
    </source>
</reference>
<accession>A0A8J5NA30</accession>
<evidence type="ECO:0000313" key="2">
    <source>
        <dbReference type="Proteomes" id="UP000747542"/>
    </source>
</evidence>
<gene>
    <name evidence="1" type="ORF">Hamer_G009860</name>
</gene>
<evidence type="ECO:0000313" key="1">
    <source>
        <dbReference type="EMBL" id="KAG7175837.1"/>
    </source>
</evidence>
<protein>
    <submittedName>
        <fullName evidence="1">Uncharacterized protein</fullName>
    </submittedName>
</protein>
<sequence>MASRRSQVTGCNCFFRRGVTGHLQGATFTPPSPPSRQPLIQFNASYSSSHFHSSSNASLLNQLTDLRTIRKPTQYLPANS</sequence>